<gene>
    <name evidence="2" type="ORF">GIV53_26475</name>
</gene>
<sequence length="110" mass="11889">PNNLVIRLMITIPLQQARLQSYSASYGSVIADPALRNSQGIRAMATAATREANVLAYNDVFMLIALIAVLTMIWISLRMLWLKMTTQPQALAPVAPAASPSVPHSGVRST</sequence>
<dbReference type="Proteomes" id="UP000814010">
    <property type="component" value="Unassembled WGS sequence"/>
</dbReference>
<feature type="transmembrane region" description="Helical" evidence="1">
    <location>
        <begin position="60"/>
        <end position="81"/>
    </location>
</feature>
<keyword evidence="1" id="KW-0472">Membrane</keyword>
<evidence type="ECO:0000313" key="3">
    <source>
        <dbReference type="Proteomes" id="UP000814010"/>
    </source>
</evidence>
<evidence type="ECO:0000313" key="2">
    <source>
        <dbReference type="EMBL" id="MCF5632752.1"/>
    </source>
</evidence>
<dbReference type="AlphaFoldDB" id="A0A9Q4FKF9"/>
<comment type="caution">
    <text evidence="2">The sequence shown here is derived from an EMBL/GenBank/DDBJ whole genome shotgun (WGS) entry which is preliminary data.</text>
</comment>
<evidence type="ECO:0000256" key="1">
    <source>
        <dbReference type="SAM" id="Phobius"/>
    </source>
</evidence>
<reference evidence="2" key="1">
    <citation type="submission" date="2019-11" db="EMBL/GenBank/DDBJ databases">
        <title>Epiphytic Pseudomonas syringae from cherry orchards.</title>
        <authorList>
            <person name="Hulin M.T."/>
        </authorList>
    </citation>
    <scope>NUCLEOTIDE SEQUENCE</scope>
    <source>
        <strain evidence="2">PA-2-5E</strain>
    </source>
</reference>
<accession>A0A9Q4FKF9</accession>
<feature type="non-terminal residue" evidence="2">
    <location>
        <position position="1"/>
    </location>
</feature>
<keyword evidence="1" id="KW-0812">Transmembrane</keyword>
<dbReference type="EMBL" id="WKAE01000565">
    <property type="protein sequence ID" value="MCF5632752.1"/>
    <property type="molecule type" value="Genomic_DNA"/>
</dbReference>
<keyword evidence="1" id="KW-1133">Transmembrane helix</keyword>
<organism evidence="2 3">
    <name type="scientific">Pseudomonas syringae</name>
    <dbReference type="NCBI Taxonomy" id="317"/>
    <lineage>
        <taxon>Bacteria</taxon>
        <taxon>Pseudomonadati</taxon>
        <taxon>Pseudomonadota</taxon>
        <taxon>Gammaproteobacteria</taxon>
        <taxon>Pseudomonadales</taxon>
        <taxon>Pseudomonadaceae</taxon>
        <taxon>Pseudomonas</taxon>
    </lineage>
</organism>
<proteinExistence type="predicted"/>
<name>A0A9Q4FKF9_PSESX</name>
<protein>
    <submittedName>
        <fullName evidence="2">MFS transporter</fullName>
    </submittedName>
</protein>